<protein>
    <submittedName>
        <fullName evidence="2">Flavodoxin</fullName>
    </submittedName>
</protein>
<dbReference type="SUPFAM" id="SSF52218">
    <property type="entry name" value="Flavoproteins"/>
    <property type="match status" value="1"/>
</dbReference>
<dbReference type="RefSeq" id="WP_188829115.1">
    <property type="nucleotide sequence ID" value="NZ_BMMW01000002.1"/>
</dbReference>
<keyword evidence="3" id="KW-1185">Reference proteome</keyword>
<feature type="domain" description="Flavodoxin-like" evidence="1">
    <location>
        <begin position="4"/>
        <end position="150"/>
    </location>
</feature>
<reference evidence="2" key="1">
    <citation type="journal article" date="2014" name="Int. J. Syst. Evol. Microbiol.">
        <title>Complete genome sequence of Corynebacterium casei LMG S-19264T (=DSM 44701T), isolated from a smear-ripened cheese.</title>
        <authorList>
            <consortium name="US DOE Joint Genome Institute (JGI-PGF)"/>
            <person name="Walter F."/>
            <person name="Albersmeier A."/>
            <person name="Kalinowski J."/>
            <person name="Ruckert C."/>
        </authorList>
    </citation>
    <scope>NUCLEOTIDE SEQUENCE</scope>
    <source>
        <strain evidence="2">CGMCC 4.7278</strain>
    </source>
</reference>
<name>A0A917QJW0_9NOCA</name>
<dbReference type="PROSITE" id="PS50902">
    <property type="entry name" value="FLAVODOXIN_LIKE"/>
    <property type="match status" value="1"/>
</dbReference>
<dbReference type="EMBL" id="BMMW01000002">
    <property type="protein sequence ID" value="GGK52723.1"/>
    <property type="molecule type" value="Genomic_DNA"/>
</dbReference>
<dbReference type="Gene3D" id="3.40.50.360">
    <property type="match status" value="1"/>
</dbReference>
<evidence type="ECO:0000259" key="1">
    <source>
        <dbReference type="PROSITE" id="PS50902"/>
    </source>
</evidence>
<proteinExistence type="predicted"/>
<sequence length="153" mass="16236">MKAVIVCASKSHGNTRAIADEIGSVLGAKVVTPGEFNPAELGEYDLIGFGSGVYFMSLDPVLRQLVASLPQVYGKDAFVFATSGIAEPGLRPYLRNFSADLEEKGFDVVGGFSCRGLDTMGPLKLIGGLNKGRPNADDLESARGFAEMLLGRY</sequence>
<dbReference type="InterPro" id="IPR008254">
    <property type="entry name" value="Flavodoxin/NO_synth"/>
</dbReference>
<gene>
    <name evidence="2" type="ORF">GCM10011591_25580</name>
</gene>
<dbReference type="Pfam" id="PF12724">
    <property type="entry name" value="Flavodoxin_5"/>
    <property type="match status" value="1"/>
</dbReference>
<dbReference type="InterPro" id="IPR029039">
    <property type="entry name" value="Flavoprotein-like_sf"/>
</dbReference>
<dbReference type="GO" id="GO:0010181">
    <property type="term" value="F:FMN binding"/>
    <property type="evidence" value="ECO:0007669"/>
    <property type="project" value="InterPro"/>
</dbReference>
<evidence type="ECO:0000313" key="2">
    <source>
        <dbReference type="EMBL" id="GGK52723.1"/>
    </source>
</evidence>
<evidence type="ECO:0000313" key="3">
    <source>
        <dbReference type="Proteomes" id="UP000612956"/>
    </source>
</evidence>
<organism evidence="2 3">
    <name type="scientific">Nocardia camponoti</name>
    <dbReference type="NCBI Taxonomy" id="1616106"/>
    <lineage>
        <taxon>Bacteria</taxon>
        <taxon>Bacillati</taxon>
        <taxon>Actinomycetota</taxon>
        <taxon>Actinomycetes</taxon>
        <taxon>Mycobacteriales</taxon>
        <taxon>Nocardiaceae</taxon>
        <taxon>Nocardia</taxon>
    </lineage>
</organism>
<comment type="caution">
    <text evidence="2">The sequence shown here is derived from an EMBL/GenBank/DDBJ whole genome shotgun (WGS) entry which is preliminary data.</text>
</comment>
<dbReference type="Proteomes" id="UP000612956">
    <property type="component" value="Unassembled WGS sequence"/>
</dbReference>
<accession>A0A917QJW0</accession>
<dbReference type="InterPro" id="IPR026816">
    <property type="entry name" value="Flavodoxin_dom"/>
</dbReference>
<dbReference type="AlphaFoldDB" id="A0A917QJW0"/>
<reference evidence="2" key="2">
    <citation type="submission" date="2020-09" db="EMBL/GenBank/DDBJ databases">
        <authorList>
            <person name="Sun Q."/>
            <person name="Zhou Y."/>
        </authorList>
    </citation>
    <scope>NUCLEOTIDE SEQUENCE</scope>
    <source>
        <strain evidence="2">CGMCC 4.7278</strain>
    </source>
</reference>